<dbReference type="InterPro" id="IPR004713">
    <property type="entry name" value="CaH_exchang"/>
</dbReference>
<dbReference type="GO" id="GO:0016020">
    <property type="term" value="C:membrane"/>
    <property type="evidence" value="ECO:0007669"/>
    <property type="project" value="InterPro"/>
</dbReference>
<comment type="caution">
    <text evidence="12">The sequence shown here is derived from an EMBL/GenBank/DDBJ whole genome shotgun (WGS) entry which is preliminary data.</text>
</comment>
<evidence type="ECO:0000256" key="3">
    <source>
        <dbReference type="ARBA" id="ARBA00022449"/>
    </source>
</evidence>
<proteinExistence type="predicted"/>
<evidence type="ECO:0000256" key="2">
    <source>
        <dbReference type="ARBA" id="ARBA00022448"/>
    </source>
</evidence>
<evidence type="ECO:0000256" key="4">
    <source>
        <dbReference type="ARBA" id="ARBA00022692"/>
    </source>
</evidence>
<evidence type="ECO:0000256" key="8">
    <source>
        <dbReference type="ARBA" id="ARBA00023136"/>
    </source>
</evidence>
<organism evidence="12 13">
    <name type="scientific">Manihot esculenta</name>
    <name type="common">Cassava</name>
    <name type="synonym">Jatropha manihot</name>
    <dbReference type="NCBI Taxonomy" id="3983"/>
    <lineage>
        <taxon>Eukaryota</taxon>
        <taxon>Viridiplantae</taxon>
        <taxon>Streptophyta</taxon>
        <taxon>Embryophyta</taxon>
        <taxon>Tracheophyta</taxon>
        <taxon>Spermatophyta</taxon>
        <taxon>Magnoliopsida</taxon>
        <taxon>eudicotyledons</taxon>
        <taxon>Gunneridae</taxon>
        <taxon>Pentapetalae</taxon>
        <taxon>rosids</taxon>
        <taxon>fabids</taxon>
        <taxon>Malpighiales</taxon>
        <taxon>Euphorbiaceae</taxon>
        <taxon>Crotonoideae</taxon>
        <taxon>Manihoteae</taxon>
        <taxon>Manihot</taxon>
    </lineage>
</organism>
<feature type="transmembrane region" description="Helical" evidence="9">
    <location>
        <begin position="75"/>
        <end position="95"/>
    </location>
</feature>
<dbReference type="GO" id="GO:0012505">
    <property type="term" value="C:endomembrane system"/>
    <property type="evidence" value="ECO:0007669"/>
    <property type="project" value="UniProtKB-SubCell"/>
</dbReference>
<evidence type="ECO:0000256" key="6">
    <source>
        <dbReference type="ARBA" id="ARBA00022989"/>
    </source>
</evidence>
<feature type="transmembrane region" description="Helical" evidence="9">
    <location>
        <begin position="467"/>
        <end position="489"/>
    </location>
</feature>
<evidence type="ECO:0000259" key="11">
    <source>
        <dbReference type="PROSITE" id="PS50222"/>
    </source>
</evidence>
<feature type="domain" description="EF-hand" evidence="11">
    <location>
        <begin position="337"/>
        <end position="372"/>
    </location>
</feature>
<feature type="domain" description="EF-hand" evidence="11">
    <location>
        <begin position="297"/>
        <end position="332"/>
    </location>
</feature>
<feature type="transmembrane region" description="Helical" evidence="9">
    <location>
        <begin position="143"/>
        <end position="170"/>
    </location>
</feature>
<feature type="transmembrane region" description="Helical" evidence="9">
    <location>
        <begin position="558"/>
        <end position="586"/>
    </location>
</feature>
<keyword evidence="6 9" id="KW-1133">Transmembrane helix</keyword>
<name>A0A2C9UEH3_MANES</name>
<dbReference type="GO" id="GO:0070588">
    <property type="term" value="P:calcium ion transmembrane transport"/>
    <property type="evidence" value="ECO:0000318"/>
    <property type="project" value="GO_Central"/>
</dbReference>
<dbReference type="SUPFAM" id="SSF47473">
    <property type="entry name" value="EF-hand"/>
    <property type="match status" value="1"/>
</dbReference>
<dbReference type="Pfam" id="PF01699">
    <property type="entry name" value="Na_Ca_ex"/>
    <property type="match status" value="2"/>
</dbReference>
<keyword evidence="4 9" id="KW-0812">Transmembrane</keyword>
<evidence type="ECO:0000256" key="5">
    <source>
        <dbReference type="ARBA" id="ARBA00022837"/>
    </source>
</evidence>
<keyword evidence="3" id="KW-0050">Antiport</keyword>
<accession>A0A2C9UEH3</accession>
<sequence>MPAHKPHLRFFLLLLPILFLVSAVNSRLISSSHPSDLISDGVHSLRTPPYLLLDPLSSEESCEQTYGFMPCTSTALGNLFLIIVYGYLMFLAATYLSNGSELLLEILGPGIVGGLFLPMLGALPDAMLILVSGLSGSTATAQSQVSVGMGLLAGSTVMLLTFIWGSCIVVGKCDLRDTDHVAINGKNTRGFSLTGSGVSTDIWTCYAARIMVISVLPFIIVQLPQILNSTSGRHLAVLIALIISLSMLISYCLYQVFQPWIQRRRLEFAKHKHVISGILKHLRERSLGRFLTEDGRPNRDVMEKLFHAIDEDNNKKLSASELKALILGIRFEEIDFDRDDAVDKVMKDFDTSLDNSIDLDEFISGISKWIEEAKRSGAVVADSGSRTIKLIDHFHVQTRREHALLGPEDPVEEQSDEVVEGVENPRWISIKAVLMLLLGTIIAAAFADPLVDAVDNFSNATSIPTFFISFIALPLATNASEAVSAIIFATRKTVRTASLTFSEVCFSFSPLDVSISLLTWMFRAQQIMCLQPWQQVVHVVSLIGESCINLKVQTCDVFVFVIVLQLYGAVTMNNLLCLSVFLAIVYVRGLTWDFSSEVLVIFIVCIVMGAFASFRSTFPLWTSSVAYLLYPFSLALVYVLDYVFGWS</sequence>
<dbReference type="Pfam" id="PF13499">
    <property type="entry name" value="EF-hand_7"/>
    <property type="match status" value="1"/>
</dbReference>
<evidence type="ECO:0000313" key="12">
    <source>
        <dbReference type="EMBL" id="OAY28736.1"/>
    </source>
</evidence>
<reference evidence="13" key="1">
    <citation type="journal article" date="2016" name="Nat. Biotechnol.">
        <title>Sequencing wild and cultivated cassava and related species reveals extensive interspecific hybridization and genetic diversity.</title>
        <authorList>
            <person name="Bredeson J.V."/>
            <person name="Lyons J.B."/>
            <person name="Prochnik S.E."/>
            <person name="Wu G.A."/>
            <person name="Ha C.M."/>
            <person name="Edsinger-Gonzales E."/>
            <person name="Grimwood J."/>
            <person name="Schmutz J."/>
            <person name="Rabbi I.Y."/>
            <person name="Egesi C."/>
            <person name="Nauluvula P."/>
            <person name="Lebot V."/>
            <person name="Ndunguru J."/>
            <person name="Mkamilo G."/>
            <person name="Bart R.S."/>
            <person name="Setter T.L."/>
            <person name="Gleadow R.M."/>
            <person name="Kulakow P."/>
            <person name="Ferguson M.E."/>
            <person name="Rounsley S."/>
            <person name="Rokhsar D.S."/>
        </authorList>
    </citation>
    <scope>NUCLEOTIDE SEQUENCE [LARGE SCALE GENOMIC DNA]</scope>
    <source>
        <strain evidence="13">cv. AM560-2</strain>
    </source>
</reference>
<dbReference type="Gene3D" id="1.10.238.10">
    <property type="entry name" value="EF-hand"/>
    <property type="match status" value="1"/>
</dbReference>
<dbReference type="EMBL" id="CM004401">
    <property type="protein sequence ID" value="OAY28736.1"/>
    <property type="molecule type" value="Genomic_DNA"/>
</dbReference>
<dbReference type="CDD" id="cd00051">
    <property type="entry name" value="EFh"/>
    <property type="match status" value="1"/>
</dbReference>
<dbReference type="GO" id="GO:0005509">
    <property type="term" value="F:calcium ion binding"/>
    <property type="evidence" value="ECO:0007669"/>
    <property type="project" value="InterPro"/>
</dbReference>
<dbReference type="AlphaFoldDB" id="A0A2C9UEH3"/>
<gene>
    <name evidence="12" type="ORF">MANES_15G090800v8</name>
</gene>
<dbReference type="InterPro" id="IPR002048">
    <property type="entry name" value="EF_hand_dom"/>
</dbReference>
<feature type="transmembrane region" description="Helical" evidence="9">
    <location>
        <begin position="206"/>
        <end position="223"/>
    </location>
</feature>
<feature type="transmembrane region" description="Helical" evidence="9">
    <location>
        <begin position="598"/>
        <end position="618"/>
    </location>
</feature>
<comment type="subcellular location">
    <subcellularLocation>
        <location evidence="1">Endomembrane system</location>
        <topology evidence="1">Multi-pass membrane protein</topology>
    </subcellularLocation>
</comment>
<protein>
    <recommendedName>
        <fullName evidence="11">EF-hand domain-containing protein</fullName>
    </recommendedName>
</protein>
<keyword evidence="2" id="KW-0813">Transport</keyword>
<dbReference type="Gramene" id="Manes.15G090800.1.v8.1">
    <property type="protein sequence ID" value="Manes.15G090800.1.v8.1.CDS"/>
    <property type="gene ID" value="Manes.15G090800.v8.1"/>
</dbReference>
<dbReference type="InterPro" id="IPR018247">
    <property type="entry name" value="EF_Hand_1_Ca_BS"/>
</dbReference>
<keyword evidence="13" id="KW-1185">Reference proteome</keyword>
<dbReference type="InterPro" id="IPR011992">
    <property type="entry name" value="EF-hand-dom_pair"/>
</dbReference>
<dbReference type="PANTHER" id="PTHR31503:SF36">
    <property type="entry name" value="SODIUM_CALCIUM EXCHANGER MEMBRANE REGION DOMAIN-CONTAINING PROTEIN"/>
    <property type="match status" value="1"/>
</dbReference>
<dbReference type="InterPro" id="IPR004837">
    <property type="entry name" value="NaCa_Exmemb"/>
</dbReference>
<evidence type="ECO:0000256" key="7">
    <source>
        <dbReference type="ARBA" id="ARBA00023065"/>
    </source>
</evidence>
<dbReference type="PROSITE" id="PS00018">
    <property type="entry name" value="EF_HAND_1"/>
    <property type="match status" value="1"/>
</dbReference>
<dbReference type="Proteomes" id="UP000091857">
    <property type="component" value="Chromosome 15"/>
</dbReference>
<dbReference type="PROSITE" id="PS50222">
    <property type="entry name" value="EF_HAND_2"/>
    <property type="match status" value="2"/>
</dbReference>
<feature type="transmembrane region" description="Helical" evidence="9">
    <location>
        <begin position="428"/>
        <end position="447"/>
    </location>
</feature>
<evidence type="ECO:0000256" key="1">
    <source>
        <dbReference type="ARBA" id="ARBA00004127"/>
    </source>
</evidence>
<dbReference type="GO" id="GO:0015369">
    <property type="term" value="F:calcium:proton antiporter activity"/>
    <property type="evidence" value="ECO:0000318"/>
    <property type="project" value="GO_Central"/>
</dbReference>
<evidence type="ECO:0000256" key="9">
    <source>
        <dbReference type="SAM" id="Phobius"/>
    </source>
</evidence>
<keyword evidence="7" id="KW-0406">Ion transport</keyword>
<evidence type="ECO:0000313" key="13">
    <source>
        <dbReference type="Proteomes" id="UP000091857"/>
    </source>
</evidence>
<feature type="transmembrane region" description="Helical" evidence="9">
    <location>
        <begin position="235"/>
        <end position="257"/>
    </location>
</feature>
<feature type="chain" id="PRO_5011999627" description="EF-hand domain-containing protein" evidence="10">
    <location>
        <begin position="27"/>
        <end position="647"/>
    </location>
</feature>
<keyword evidence="5" id="KW-0106">Calcium</keyword>
<evidence type="ECO:0000256" key="10">
    <source>
        <dbReference type="SAM" id="SignalP"/>
    </source>
</evidence>
<feature type="signal peptide" evidence="10">
    <location>
        <begin position="1"/>
        <end position="26"/>
    </location>
</feature>
<dbReference type="GO" id="GO:0006874">
    <property type="term" value="P:intracellular calcium ion homeostasis"/>
    <property type="evidence" value="ECO:0000318"/>
    <property type="project" value="GO_Central"/>
</dbReference>
<feature type="transmembrane region" description="Helical" evidence="9">
    <location>
        <begin position="102"/>
        <end position="123"/>
    </location>
</feature>
<dbReference type="STRING" id="3983.A0A2C9UEH3"/>
<keyword evidence="8 9" id="KW-0472">Membrane</keyword>
<keyword evidence="10" id="KW-0732">Signal</keyword>
<feature type="transmembrane region" description="Helical" evidence="9">
    <location>
        <begin position="624"/>
        <end position="644"/>
    </location>
</feature>
<dbReference type="PANTHER" id="PTHR31503">
    <property type="entry name" value="VACUOLAR CALCIUM ION TRANSPORTER"/>
    <property type="match status" value="1"/>
</dbReference>
<dbReference type="SMART" id="SM00054">
    <property type="entry name" value="EFh"/>
    <property type="match status" value="2"/>
</dbReference>